<gene>
    <name evidence="2" type="ORF">AK830_g3057</name>
</gene>
<sequence length="579" mass="65124">MASASSSSQLSHPESFVTASNLALDKSTAASSPVQDNPCPYRDARQLPRELKAHCQIFLEEQLYTCAINLLNTIVGSGASKRDATQKKKTVAIPPPAHLALLNTLIVHPLHTTRAEKQEHLDVPSQALNYLRNLLNIVGPINADFRTAFRFYSIPRFTRRWDHNTHTNDSDMSEGELSGDEERLRGKISNEGSLWSRGQDFWSTVGWAFNCSTLYPHRWQYWKVWLDFMLDVLEADWAERERCDKEAHQLAGEDSEMPRASREQAIILMYMEQQDGRTQGGIKGIIKALFADGCEISSSAFREIFDKEPKGPRKQSTKRKRDHVFDLDKDKFGDYFEDESLSSGISEPPTPQKPKDARKSGSAGAFQPGLVDSINPRLRLFKLLSAVTYAMRKRADLDRLYEGYAAATKLVPLQMFSLMVSQRPNVLIPESHITITKELFHLLLPASYKNPAKVDREADAGGFLTTPMLEQCYILNHANTVAIEDNAKLSVVVENAIQLLWSCGMLEYTEELAAAAEKGINAREAKAKKRRTGKMRADASDDMAQDVLESSGQRIRVLLEVLKSGGEEEEDEEEEVEEQ</sequence>
<dbReference type="EMBL" id="LKCW01000032">
    <property type="protein sequence ID" value="KPM43487.1"/>
    <property type="molecule type" value="Genomic_DNA"/>
</dbReference>
<organism evidence="2 3">
    <name type="scientific">Neonectria ditissima</name>
    <dbReference type="NCBI Taxonomy" id="78410"/>
    <lineage>
        <taxon>Eukaryota</taxon>
        <taxon>Fungi</taxon>
        <taxon>Dikarya</taxon>
        <taxon>Ascomycota</taxon>
        <taxon>Pezizomycotina</taxon>
        <taxon>Sordariomycetes</taxon>
        <taxon>Hypocreomycetidae</taxon>
        <taxon>Hypocreales</taxon>
        <taxon>Nectriaceae</taxon>
        <taxon>Neonectria</taxon>
    </lineage>
</organism>
<feature type="region of interest" description="Disordered" evidence="1">
    <location>
        <begin position="338"/>
        <end position="363"/>
    </location>
</feature>
<evidence type="ECO:0000313" key="3">
    <source>
        <dbReference type="Proteomes" id="UP000050424"/>
    </source>
</evidence>
<keyword evidence="3" id="KW-1185">Reference proteome</keyword>
<comment type="caution">
    <text evidence="2">The sequence shown here is derived from an EMBL/GenBank/DDBJ whole genome shotgun (WGS) entry which is preliminary data.</text>
</comment>
<dbReference type="AlphaFoldDB" id="A0A0P7BQW0"/>
<dbReference type="Proteomes" id="UP000050424">
    <property type="component" value="Unassembled WGS sequence"/>
</dbReference>
<dbReference type="OrthoDB" id="5411773at2759"/>
<protein>
    <submittedName>
        <fullName evidence="2">Uncharacterized protein</fullName>
    </submittedName>
</protein>
<proteinExistence type="predicted"/>
<dbReference type="STRING" id="78410.A0A0P7BQW0"/>
<evidence type="ECO:0000313" key="2">
    <source>
        <dbReference type="EMBL" id="KPM43487.1"/>
    </source>
</evidence>
<accession>A0A0P7BQW0</accession>
<reference evidence="2 3" key="1">
    <citation type="submission" date="2015-09" db="EMBL/GenBank/DDBJ databases">
        <title>Draft genome of a European isolate of the apple canker pathogen Neonectria ditissima.</title>
        <authorList>
            <person name="Gomez-Cortecero A."/>
            <person name="Harrison R.J."/>
            <person name="Armitage A.D."/>
        </authorList>
    </citation>
    <scope>NUCLEOTIDE SEQUENCE [LARGE SCALE GENOMIC DNA]</scope>
    <source>
        <strain evidence="2 3">R09/05</strain>
    </source>
</reference>
<name>A0A0P7BQW0_9HYPO</name>
<evidence type="ECO:0000256" key="1">
    <source>
        <dbReference type="SAM" id="MobiDB-lite"/>
    </source>
</evidence>
<feature type="region of interest" description="Disordered" evidence="1">
    <location>
        <begin position="524"/>
        <end position="546"/>
    </location>
</feature>